<gene>
    <name evidence="3" type="ORF">R9X50_00429200</name>
</gene>
<evidence type="ECO:0000259" key="2">
    <source>
        <dbReference type="SMART" id="SM00694"/>
    </source>
</evidence>
<evidence type="ECO:0000313" key="4">
    <source>
        <dbReference type="Proteomes" id="UP001303373"/>
    </source>
</evidence>
<proteinExistence type="predicted"/>
<keyword evidence="4" id="KW-1185">Reference proteome</keyword>
<feature type="compositionally biased region" description="Low complexity" evidence="1">
    <location>
        <begin position="500"/>
        <end position="509"/>
    </location>
</feature>
<evidence type="ECO:0000313" key="3">
    <source>
        <dbReference type="EMBL" id="WPH01446.1"/>
    </source>
</evidence>
<feature type="compositionally biased region" description="Polar residues" evidence="1">
    <location>
        <begin position="517"/>
        <end position="526"/>
    </location>
</feature>
<dbReference type="InterPro" id="IPR006614">
    <property type="entry name" value="Peroxin/Ferlin"/>
</dbReference>
<feature type="compositionally biased region" description="Polar residues" evidence="1">
    <location>
        <begin position="489"/>
        <end position="499"/>
    </location>
</feature>
<feature type="region of interest" description="Disordered" evidence="1">
    <location>
        <begin position="32"/>
        <end position="59"/>
    </location>
</feature>
<feature type="compositionally biased region" description="Polar residues" evidence="1">
    <location>
        <begin position="535"/>
        <end position="544"/>
    </location>
</feature>
<protein>
    <submittedName>
        <fullName evidence="3">Meiotically up-regulated protein</fullName>
    </submittedName>
</protein>
<name>A0AAQ3R4X7_9PEZI</name>
<feature type="domain" description="Peroxin/Ferlin" evidence="2">
    <location>
        <begin position="227"/>
        <end position="263"/>
    </location>
</feature>
<evidence type="ECO:0000256" key="1">
    <source>
        <dbReference type="SAM" id="MobiDB-lite"/>
    </source>
</evidence>
<feature type="compositionally biased region" description="Basic and acidic residues" evidence="1">
    <location>
        <begin position="461"/>
        <end position="488"/>
    </location>
</feature>
<sequence length="587" mass="66306">MSRSTSLHNTISQIPSAADIEAEHQISLLDHTKPAGYSTPPNDVQTGDAERGDSIPASTLTDPALFKRIASNPLSLQNSVKQQYAKQKYSKYDRKRYECDDDTNGTPDAIGKGSARPGNIVSHDSILDRAGAKAKGLMKRKKGLGRGTNGGDTIIDVLYENQRGFFFFGMPRYSASSLLPSDPNAWQNAEFRSSPVDIRNAQVPDPSWEWAWKSWYVDMSRDVDEEGWEYSLLFKNGFNWHGNHPWFHSFVRRRRWLRMRKRRDLSHHVTSEKAHELTADYFTIHPKTIKPISEDQSKLKISELARLKAVKDEDPAIENMEITDIASLIRALRKSTVDREKLLAVRKFIAEGGEELYYLSKRMSDIMAVFVYQSSRRHLLSDLINNYDSATQTTSELKKHNHDSNDVAQNDHDVAVRHAQNLLDAVRAAEEQVKRLEYWSDIKVVENESHYENASPPNGKGHPEPSFKSKQKAHEPSNKLHAHPEHTTNDMQKPSFETGSSSNPSKKSSFWYDDNQARPSQDSSDGNDLERYITANESTGSLSSPEIRPKSGRGKGRLRNFDGADENTDAFRSDGETDNGGDTTPRA</sequence>
<feature type="region of interest" description="Disordered" evidence="1">
    <location>
        <begin position="96"/>
        <end position="121"/>
    </location>
</feature>
<dbReference type="Proteomes" id="UP001303373">
    <property type="component" value="Chromosome 6"/>
</dbReference>
<dbReference type="EMBL" id="CP138585">
    <property type="protein sequence ID" value="WPH01446.1"/>
    <property type="molecule type" value="Genomic_DNA"/>
</dbReference>
<dbReference type="AlphaFoldDB" id="A0AAQ3R4X7"/>
<dbReference type="SMART" id="SM00694">
    <property type="entry name" value="DysFC"/>
    <property type="match status" value="1"/>
</dbReference>
<dbReference type="GO" id="GO:0016020">
    <property type="term" value="C:membrane"/>
    <property type="evidence" value="ECO:0007669"/>
    <property type="project" value="InterPro"/>
</dbReference>
<reference evidence="3 4" key="1">
    <citation type="submission" date="2023-11" db="EMBL/GenBank/DDBJ databases">
        <title>An acidophilic fungus is an integral part of prey digestion in a carnivorous sundew plant.</title>
        <authorList>
            <person name="Tsai I.J."/>
        </authorList>
    </citation>
    <scope>NUCLEOTIDE SEQUENCE [LARGE SCALE GENOMIC DNA]</scope>
    <source>
        <strain evidence="3">169a</strain>
    </source>
</reference>
<organism evidence="3 4">
    <name type="scientific">Acrodontium crateriforme</name>
    <dbReference type="NCBI Taxonomy" id="150365"/>
    <lineage>
        <taxon>Eukaryota</taxon>
        <taxon>Fungi</taxon>
        <taxon>Dikarya</taxon>
        <taxon>Ascomycota</taxon>
        <taxon>Pezizomycotina</taxon>
        <taxon>Dothideomycetes</taxon>
        <taxon>Dothideomycetidae</taxon>
        <taxon>Mycosphaerellales</taxon>
        <taxon>Teratosphaeriaceae</taxon>
        <taxon>Acrodontium</taxon>
    </lineage>
</organism>
<accession>A0AAQ3R4X7</accession>
<feature type="region of interest" description="Disordered" evidence="1">
    <location>
        <begin position="450"/>
        <end position="587"/>
    </location>
</feature>